<feature type="compositionally biased region" description="Low complexity" evidence="6">
    <location>
        <begin position="1226"/>
        <end position="1240"/>
    </location>
</feature>
<name>A0A6H5IRP8_9HYME</name>
<feature type="compositionally biased region" description="Low complexity" evidence="6">
    <location>
        <begin position="962"/>
        <end position="971"/>
    </location>
</feature>
<feature type="region of interest" description="Disordered" evidence="6">
    <location>
        <begin position="311"/>
        <end position="392"/>
    </location>
</feature>
<reference evidence="8 9" key="1">
    <citation type="submission" date="2020-02" db="EMBL/GenBank/DDBJ databases">
        <authorList>
            <person name="Ferguson B K."/>
        </authorList>
    </citation>
    <scope>NUCLEOTIDE SEQUENCE [LARGE SCALE GENOMIC DNA]</scope>
</reference>
<evidence type="ECO:0000256" key="5">
    <source>
        <dbReference type="SAM" id="Coils"/>
    </source>
</evidence>
<feature type="transmembrane region" description="Helical" evidence="7">
    <location>
        <begin position="1744"/>
        <end position="1768"/>
    </location>
</feature>
<feature type="compositionally biased region" description="Low complexity" evidence="6">
    <location>
        <begin position="475"/>
        <end position="499"/>
    </location>
</feature>
<dbReference type="GO" id="GO:0042330">
    <property type="term" value="P:taxis"/>
    <property type="evidence" value="ECO:0007669"/>
    <property type="project" value="TreeGrafter"/>
</dbReference>
<feature type="compositionally biased region" description="Basic residues" evidence="6">
    <location>
        <begin position="1465"/>
        <end position="1479"/>
    </location>
</feature>
<evidence type="ECO:0000256" key="7">
    <source>
        <dbReference type="SAM" id="Phobius"/>
    </source>
</evidence>
<feature type="compositionally biased region" description="Polar residues" evidence="6">
    <location>
        <begin position="1427"/>
        <end position="1442"/>
    </location>
</feature>
<feature type="compositionally biased region" description="Low complexity" evidence="6">
    <location>
        <begin position="450"/>
        <end position="463"/>
    </location>
</feature>
<evidence type="ECO:0000256" key="2">
    <source>
        <dbReference type="ARBA" id="ARBA00022692"/>
    </source>
</evidence>
<evidence type="ECO:0000256" key="1">
    <source>
        <dbReference type="ARBA" id="ARBA00004141"/>
    </source>
</evidence>
<dbReference type="GO" id="GO:0071683">
    <property type="term" value="C:sensory dendrite"/>
    <property type="evidence" value="ECO:0007669"/>
    <property type="project" value="TreeGrafter"/>
</dbReference>
<dbReference type="GO" id="GO:0019230">
    <property type="term" value="P:proprioception"/>
    <property type="evidence" value="ECO:0007669"/>
    <property type="project" value="TreeGrafter"/>
</dbReference>
<feature type="compositionally biased region" description="Polar residues" evidence="6">
    <location>
        <begin position="326"/>
        <end position="342"/>
    </location>
</feature>
<evidence type="ECO:0000256" key="3">
    <source>
        <dbReference type="ARBA" id="ARBA00022989"/>
    </source>
</evidence>
<dbReference type="InterPro" id="IPR026673">
    <property type="entry name" value="SPEC3/Stum"/>
</dbReference>
<feature type="compositionally biased region" description="Low complexity" evidence="6">
    <location>
        <begin position="837"/>
        <end position="855"/>
    </location>
</feature>
<dbReference type="GO" id="GO:0050954">
    <property type="term" value="P:sensory perception of mechanical stimulus"/>
    <property type="evidence" value="ECO:0007669"/>
    <property type="project" value="TreeGrafter"/>
</dbReference>
<feature type="compositionally biased region" description="Gly residues" evidence="6">
    <location>
        <begin position="1443"/>
        <end position="1455"/>
    </location>
</feature>
<dbReference type="PANTHER" id="PTHR21676">
    <property type="entry name" value="PROTEIN STUM"/>
    <property type="match status" value="1"/>
</dbReference>
<feature type="region of interest" description="Disordered" evidence="6">
    <location>
        <begin position="1523"/>
        <end position="1553"/>
    </location>
</feature>
<keyword evidence="4 7" id="KW-0472">Membrane</keyword>
<feature type="region of interest" description="Disordered" evidence="6">
    <location>
        <begin position="1422"/>
        <end position="1504"/>
    </location>
</feature>
<feature type="compositionally biased region" description="Low complexity" evidence="6">
    <location>
        <begin position="866"/>
        <end position="888"/>
    </location>
</feature>
<keyword evidence="2 7" id="KW-0812">Transmembrane</keyword>
<feature type="coiled-coil region" evidence="5">
    <location>
        <begin position="65"/>
        <end position="145"/>
    </location>
</feature>
<feature type="compositionally biased region" description="Low complexity" evidence="6">
    <location>
        <begin position="1336"/>
        <end position="1351"/>
    </location>
</feature>
<proteinExistence type="predicted"/>
<dbReference type="OrthoDB" id="10068192at2759"/>
<keyword evidence="9" id="KW-1185">Reference proteome</keyword>
<accession>A0A6H5IRP8</accession>
<evidence type="ECO:0000313" key="9">
    <source>
        <dbReference type="Proteomes" id="UP000479190"/>
    </source>
</evidence>
<protein>
    <submittedName>
        <fullName evidence="8">Uncharacterized protein</fullName>
    </submittedName>
</protein>
<feature type="compositionally biased region" description="Polar residues" evidence="6">
    <location>
        <begin position="277"/>
        <end position="296"/>
    </location>
</feature>
<feature type="compositionally biased region" description="Low complexity" evidence="6">
    <location>
        <begin position="919"/>
        <end position="931"/>
    </location>
</feature>
<feature type="region of interest" description="Disordered" evidence="6">
    <location>
        <begin position="450"/>
        <end position="499"/>
    </location>
</feature>
<comment type="subcellular location">
    <subcellularLocation>
        <location evidence="1">Membrane</location>
        <topology evidence="1">Multi-pass membrane protein</topology>
    </subcellularLocation>
</comment>
<gene>
    <name evidence="8" type="ORF">TBRA_LOCUS11260</name>
</gene>
<feature type="region of interest" description="Disordered" evidence="6">
    <location>
        <begin position="277"/>
        <end position="297"/>
    </location>
</feature>
<dbReference type="GO" id="GO:0016020">
    <property type="term" value="C:membrane"/>
    <property type="evidence" value="ECO:0007669"/>
    <property type="project" value="UniProtKB-SubCell"/>
</dbReference>
<dbReference type="EMBL" id="CADCXV010000966">
    <property type="protein sequence ID" value="CAB0039519.1"/>
    <property type="molecule type" value="Genomic_DNA"/>
</dbReference>
<keyword evidence="3 7" id="KW-1133">Transmembrane helix</keyword>
<evidence type="ECO:0000256" key="4">
    <source>
        <dbReference type="ARBA" id="ARBA00023136"/>
    </source>
</evidence>
<feature type="compositionally biased region" description="Polar residues" evidence="6">
    <location>
        <begin position="889"/>
        <end position="915"/>
    </location>
</feature>
<feature type="region of interest" description="Disordered" evidence="6">
    <location>
        <begin position="799"/>
        <end position="1125"/>
    </location>
</feature>
<feature type="transmembrane region" description="Helical" evidence="7">
    <location>
        <begin position="1700"/>
        <end position="1723"/>
    </location>
</feature>
<feature type="compositionally biased region" description="Low complexity" evidence="6">
    <location>
        <begin position="1254"/>
        <end position="1269"/>
    </location>
</feature>
<dbReference type="Proteomes" id="UP000479190">
    <property type="component" value="Unassembled WGS sequence"/>
</dbReference>
<feature type="compositionally biased region" description="Basic residues" evidence="6">
    <location>
        <begin position="737"/>
        <end position="746"/>
    </location>
</feature>
<feature type="compositionally biased region" description="Polar residues" evidence="6">
    <location>
        <begin position="1213"/>
        <end position="1225"/>
    </location>
</feature>
<feature type="region of interest" description="Disordered" evidence="6">
    <location>
        <begin position="1328"/>
        <end position="1399"/>
    </location>
</feature>
<feature type="compositionally biased region" description="Gly residues" evidence="6">
    <location>
        <begin position="856"/>
        <end position="865"/>
    </location>
</feature>
<feature type="region of interest" description="Disordered" evidence="6">
    <location>
        <begin position="1194"/>
        <end position="1301"/>
    </location>
</feature>
<keyword evidence="5" id="KW-0175">Coiled coil</keyword>
<feature type="region of interest" description="Disordered" evidence="6">
    <location>
        <begin position="735"/>
        <end position="777"/>
    </location>
</feature>
<dbReference type="PANTHER" id="PTHR21676:SF6">
    <property type="entry name" value="PROTEIN STUM"/>
    <property type="match status" value="1"/>
</dbReference>
<evidence type="ECO:0000256" key="6">
    <source>
        <dbReference type="SAM" id="MobiDB-lite"/>
    </source>
</evidence>
<feature type="compositionally biased region" description="Polar residues" evidence="6">
    <location>
        <begin position="1362"/>
        <end position="1381"/>
    </location>
</feature>
<sequence length="1843" mass="198644">MENVKLQECDSICDKCSKTESRQNDVHLHQEIQNLRQCIAEKDYHIMTMETQFLHEAQKHPNGEVASLKEDLHMWQDKYTRLNEAYMRVQKVNQNLEDKLLKIVDKCETEKDAFTKDVATLTHRLNEAKETIHRLFQDNEKYRADVNFAIGLLKCNTSNYAGQKYESLPPAVQAKVRSYNPPSSLGDTSSRESVRRITVPISTFPPTAMVYNIAKPPSVEKQDDYIVEEPKPVIDEVPIPILAVYLEDREKERRHCITCKCQKSVLLADAETQTQSEYLESSSFAGKDTPNSNNKLSRAEMKKMTAFRDATSELDTEAGTNGRRLLNNQTSDGRSTPSNFDNAKNAVLSLKSSTSQQQQQQNRRNGNMEKTHRQKKSLREDAVNNAKKVPNKGMVLDDKAKIELINDRLWKSSWQQQQQLRQYQAKESNNETRFEVINERDWRNSRSVNVSASDDAASLSATSPCLSGDSGILDPSSLSSSEQQLQQQQSFKQQQPQPLVKKDSMLELHQASSGWSPSGAGKPSTVQVHLAKAQNNAAAAVAGSKPTSIVEDSSQHLQRVTQWLNESTQQRDCPAVVVPILNLNDAANNVPKINNNKSCLNERGVKQLDDFYPKLSAGLPSVMSNNDAATVDATPELLTIEQYRQMQKRRYVHYSANFVVVATTASEGLFAAAYGVLPIEVFLGAEGDPGQRGHSLARFPMHVDDHRCSICLISTSSSSSSSSSWDYARRSCDYRRSAGRGGRRRQGGGMRRPPSSHPRSSARRMMRGGGGGGGAAAAPSFRVLSPAGARVLYEPQAVLRSPPPSRAPEPYKVAPVQQHSQGARSQRKSSFAIIAEARAPTPRALSPSPASRPTSPGGGVGGGITSGRLSPFRGRGFRGPLPRSRSSGTVHQSPSGRAASRYNNNNQSQHSSPRHGSQIPRPARSRSISASKENERPDGNNRASPKFGRRAARRYNSSMAAQQQQQQHQKQNGSVGGSNEHYAAGRRQQHRSQHMPKSPGVAIIKTPKPAPRSSMLGRDGRTVAPSPERAKRNLLAVPPKNTGQGNKRFVTAKAAPSDNKNQSKAAAVPATPDSPSRIPLRQQQQQRGNGTAVAVSDAPKVTATGGTADKPPPAPTINGAKDVRNNVSSIPEEVVPAERNNLAELLKQSSVAAGGASSVVNTTTATAVQPLQIDAAAVLAEAELVAKLSALEQQQKKEKDENKPAGSPLVTISRPSPTPDSLTKGSSATANAAAAAQSPAGQETKTQTMIKHFGTGATGATNETATTTEKQSNQGAAAKASTPTMADDQPDKQSQSSKSLTRKVVRVANGAAAAAAAAATATASAAASSNGDSKQASLSSSAAPSPSPDAEPGADGSERLVRTSSDSPAAGSYRSSDTGVSVDTVKGGGNNATGVSSAKERSGLLLIKRPEEIETLSGNVVRRNGSEHNTVTGVDQLDQSATQGGGDASSPGAGGNRWQRIQAFWRRKLGRGKKKKPKVRPAAGGGGTGTDGEEGERPAPRSKLDLKNCWSQMRCLACRRDPKAAVPWPGKRPRGASSTHLTEPAESGGGVKGGIAKESRWARIRRSCRCRGVNKCWPSGAAAAGAGAGGGLAAWRRRHKPSQIAPQPAGASRGTGCCPPERRPAALCRSFWSKICCSCNCCSRPSCLGKKAAAQPRRSKHSIASIAAAPPSEENRPKLPDVLVEHGSVMRGAIPCLPVFLAWLCLICNVCIPGSGTLLAGLFNLCCGQPRFSATASPKARVGALVVDALVGVSQLFTVLFCLVGWGWSIWWGVTMESGSVSRLPRRRRTIPRPETARNRPLYRRRVCRLFRARSVPLPDRSRSRENVERDCRHDDRYTLQRV</sequence>
<feature type="compositionally biased region" description="Basic and acidic residues" evidence="6">
    <location>
        <begin position="1194"/>
        <end position="1203"/>
    </location>
</feature>
<dbReference type="Pfam" id="PF15795">
    <property type="entry name" value="Spec3"/>
    <property type="match status" value="1"/>
</dbReference>
<evidence type="ECO:0000313" key="8">
    <source>
        <dbReference type="EMBL" id="CAB0039519.1"/>
    </source>
</evidence>
<feature type="compositionally biased region" description="Basic and acidic residues" evidence="6">
    <location>
        <begin position="1495"/>
        <end position="1504"/>
    </location>
</feature>
<organism evidence="8 9">
    <name type="scientific">Trichogramma brassicae</name>
    <dbReference type="NCBI Taxonomy" id="86971"/>
    <lineage>
        <taxon>Eukaryota</taxon>
        <taxon>Metazoa</taxon>
        <taxon>Ecdysozoa</taxon>
        <taxon>Arthropoda</taxon>
        <taxon>Hexapoda</taxon>
        <taxon>Insecta</taxon>
        <taxon>Pterygota</taxon>
        <taxon>Neoptera</taxon>
        <taxon>Endopterygota</taxon>
        <taxon>Hymenoptera</taxon>
        <taxon>Apocrita</taxon>
        <taxon>Proctotrupomorpha</taxon>
        <taxon>Chalcidoidea</taxon>
        <taxon>Trichogrammatidae</taxon>
        <taxon>Trichogramma</taxon>
    </lineage>
</organism>
<feature type="compositionally biased region" description="Basic and acidic residues" evidence="6">
    <location>
        <begin position="366"/>
        <end position="382"/>
    </location>
</feature>